<dbReference type="AlphaFoldDB" id="A0A3P4AY03"/>
<dbReference type="InterPro" id="IPR017938">
    <property type="entry name" value="Riboflavin_synthase-like_b-brl"/>
</dbReference>
<feature type="domain" description="FAD-binding FR-type" evidence="13">
    <location>
        <begin position="18"/>
        <end position="120"/>
    </location>
</feature>
<evidence type="ECO:0000256" key="6">
    <source>
        <dbReference type="ARBA" id="ARBA00022827"/>
    </source>
</evidence>
<dbReference type="InterPro" id="IPR019480">
    <property type="entry name" value="Dihydroorotate_DH_Fe-S-bd"/>
</dbReference>
<feature type="binding site" evidence="11">
    <location>
        <begin position="71"/>
        <end position="74"/>
    </location>
    <ligand>
        <name>FAD</name>
        <dbReference type="ChEBI" id="CHEBI:57692"/>
    </ligand>
</feature>
<keyword evidence="9 12" id="KW-0411">Iron-sulfur</keyword>
<evidence type="ECO:0000256" key="9">
    <source>
        <dbReference type="ARBA" id="ARBA00023014"/>
    </source>
</evidence>
<evidence type="ECO:0000313" key="14">
    <source>
        <dbReference type="EMBL" id="VCU68933.1"/>
    </source>
</evidence>
<dbReference type="GO" id="GO:0006221">
    <property type="term" value="P:pyrimidine nucleotide biosynthetic process"/>
    <property type="evidence" value="ECO:0007669"/>
    <property type="project" value="InterPro"/>
</dbReference>
<keyword evidence="3 11" id="KW-0285">Flavoprotein</keyword>
<evidence type="ECO:0000256" key="4">
    <source>
        <dbReference type="ARBA" id="ARBA00022714"/>
    </source>
</evidence>
<dbReference type="Gene3D" id="3.40.50.80">
    <property type="entry name" value="Nucleotide-binding domain of ferredoxin-NADP reductase (FNR) module"/>
    <property type="match status" value="1"/>
</dbReference>
<dbReference type="InterPro" id="IPR039261">
    <property type="entry name" value="FNR_nucleotide-bd"/>
</dbReference>
<feature type="binding site" evidence="12">
    <location>
        <position position="266"/>
    </location>
    <ligand>
        <name>[2Fe-2S] cluster</name>
        <dbReference type="ChEBI" id="CHEBI:190135"/>
    </ligand>
</feature>
<evidence type="ECO:0000256" key="10">
    <source>
        <dbReference type="ARBA" id="ARBA00034078"/>
    </source>
</evidence>
<keyword evidence="2" id="KW-0813">Transport</keyword>
<dbReference type="PIRSF" id="PIRSF006816">
    <property type="entry name" value="Cyc3_hyd_g"/>
    <property type="match status" value="1"/>
</dbReference>
<evidence type="ECO:0000256" key="12">
    <source>
        <dbReference type="PIRSR" id="PIRSR006816-2"/>
    </source>
</evidence>
<name>A0A3P4AY03_9BURK</name>
<dbReference type="GO" id="GO:0050660">
    <property type="term" value="F:flavin adenine dinucleotide binding"/>
    <property type="evidence" value="ECO:0007669"/>
    <property type="project" value="InterPro"/>
</dbReference>
<comment type="similarity">
    <text evidence="1">Belongs to the PyrK family.</text>
</comment>
<keyword evidence="4 12" id="KW-0001">2Fe-2S</keyword>
<evidence type="ECO:0000313" key="15">
    <source>
        <dbReference type="Proteomes" id="UP000277294"/>
    </source>
</evidence>
<keyword evidence="6 11" id="KW-0274">FAD</keyword>
<dbReference type="InterPro" id="IPR037117">
    <property type="entry name" value="Dihydroorotate_DH_ele_sf"/>
</dbReference>
<organism evidence="14 15">
    <name type="scientific">Pigmentiphaga humi</name>
    <dbReference type="NCBI Taxonomy" id="2478468"/>
    <lineage>
        <taxon>Bacteria</taxon>
        <taxon>Pseudomonadati</taxon>
        <taxon>Pseudomonadota</taxon>
        <taxon>Betaproteobacteria</taxon>
        <taxon>Burkholderiales</taxon>
        <taxon>Alcaligenaceae</taxon>
        <taxon>Pigmentiphaga</taxon>
    </lineage>
</organism>
<dbReference type="Pfam" id="PF10418">
    <property type="entry name" value="DHODB_Fe-S_bind"/>
    <property type="match status" value="1"/>
</dbReference>
<keyword evidence="5 12" id="KW-0479">Metal-binding</keyword>
<reference evidence="14 15" key="1">
    <citation type="submission" date="2018-10" db="EMBL/GenBank/DDBJ databases">
        <authorList>
            <person name="Criscuolo A."/>
        </authorList>
    </citation>
    <scope>NUCLEOTIDE SEQUENCE [LARGE SCALE GENOMIC DNA]</scope>
    <source>
        <strain evidence="14">DnA1</strain>
    </source>
</reference>
<comment type="cofactor">
    <cofactor evidence="11">
        <name>FAD</name>
        <dbReference type="ChEBI" id="CHEBI:57692"/>
    </cofactor>
    <text evidence="11">Binds 1 FAD per subunit.</text>
</comment>
<dbReference type="Gene3D" id="2.10.240.10">
    <property type="entry name" value="Dihydroorotate dehydrogenase, electron transfer subunit"/>
    <property type="match status" value="1"/>
</dbReference>
<dbReference type="Proteomes" id="UP000277294">
    <property type="component" value="Unassembled WGS sequence"/>
</dbReference>
<dbReference type="InterPro" id="IPR050353">
    <property type="entry name" value="PyrK_electron_transfer"/>
</dbReference>
<dbReference type="InterPro" id="IPR012165">
    <property type="entry name" value="Cyt_c3_hydrogenase_gsu"/>
</dbReference>
<dbReference type="GO" id="GO:0016491">
    <property type="term" value="F:oxidoreductase activity"/>
    <property type="evidence" value="ECO:0007669"/>
    <property type="project" value="InterPro"/>
</dbReference>
<evidence type="ECO:0000256" key="11">
    <source>
        <dbReference type="PIRSR" id="PIRSR006816-1"/>
    </source>
</evidence>
<feature type="binding site" evidence="12">
    <location>
        <position position="242"/>
    </location>
    <ligand>
        <name>[2Fe-2S] cluster</name>
        <dbReference type="ChEBI" id="CHEBI:190135"/>
    </ligand>
</feature>
<evidence type="ECO:0000256" key="7">
    <source>
        <dbReference type="ARBA" id="ARBA00022982"/>
    </source>
</evidence>
<dbReference type="EMBL" id="UWPJ01000008">
    <property type="protein sequence ID" value="VCU68933.1"/>
    <property type="molecule type" value="Genomic_DNA"/>
</dbReference>
<dbReference type="RefSeq" id="WP_124078254.1">
    <property type="nucleotide sequence ID" value="NZ_UWPJ01000008.1"/>
</dbReference>
<dbReference type="InterPro" id="IPR017927">
    <property type="entry name" value="FAD-bd_FR_type"/>
</dbReference>
<dbReference type="OrthoDB" id="9796486at2"/>
<evidence type="ECO:0000256" key="8">
    <source>
        <dbReference type="ARBA" id="ARBA00023004"/>
    </source>
</evidence>
<accession>A0A3P4AY03</accession>
<protein>
    <submittedName>
        <fullName evidence="14">Dihydroorotate dehydrogenase B (NAD(+)), electron transfer subunit</fullName>
    </submittedName>
</protein>
<sequence length="278" mass="29111">MKVVSSESHVSSCAGPYAPDTHGVVVGNEWVNRDYKHLVLDAGAVAAGAEAGQFFHLLCPATERDAPFFRRPMSTYKADPATGRVEFLYKVTGAGTRGLATLAPGDELPMLGPLGVGFTLPPGARNIVVLGRGVGLATLAPLAELAAAAGVGVTAILSARDADNLMSQQRFAAIGAAIIEVTDQAGTSSVENVERLLRELHAAGRADAFYTCGSSRLTLLMQRLGAELSVPGEVAMEQQMACGIGMCYCCVRAFREDGKLVSKRVCWDGPVFALAEVA</sequence>
<keyword evidence="15" id="KW-1185">Reference proteome</keyword>
<dbReference type="GO" id="GO:0051537">
    <property type="term" value="F:2 iron, 2 sulfur cluster binding"/>
    <property type="evidence" value="ECO:0007669"/>
    <property type="project" value="UniProtKB-KW"/>
</dbReference>
<keyword evidence="8 12" id="KW-0408">Iron</keyword>
<feature type="binding site" evidence="12">
    <location>
        <position position="247"/>
    </location>
    <ligand>
        <name>[2Fe-2S] cluster</name>
        <dbReference type="ChEBI" id="CHEBI:190135"/>
    </ligand>
</feature>
<dbReference type="GO" id="GO:0046872">
    <property type="term" value="F:metal ion binding"/>
    <property type="evidence" value="ECO:0007669"/>
    <property type="project" value="UniProtKB-KW"/>
</dbReference>
<feature type="binding site" evidence="12">
    <location>
        <position position="250"/>
    </location>
    <ligand>
        <name>[2Fe-2S] cluster</name>
        <dbReference type="ChEBI" id="CHEBI:190135"/>
    </ligand>
</feature>
<evidence type="ECO:0000256" key="3">
    <source>
        <dbReference type="ARBA" id="ARBA00022630"/>
    </source>
</evidence>
<evidence type="ECO:0000259" key="13">
    <source>
        <dbReference type="PROSITE" id="PS51384"/>
    </source>
</evidence>
<dbReference type="PANTHER" id="PTHR43513:SF3">
    <property type="entry name" value="DIHYDROOROTATE DEHYDROGENASE B (NAD(+)), ELECTRON TRANSFER SUBUNIT-RELATED"/>
    <property type="match status" value="1"/>
</dbReference>
<dbReference type="SUPFAM" id="SSF52343">
    <property type="entry name" value="Ferredoxin reductase-like, C-terminal NADP-linked domain"/>
    <property type="match status" value="1"/>
</dbReference>
<comment type="cofactor">
    <cofactor evidence="10">
        <name>[2Fe-2S] cluster</name>
        <dbReference type="ChEBI" id="CHEBI:190135"/>
    </cofactor>
</comment>
<proteinExistence type="inferred from homology"/>
<evidence type="ECO:0000256" key="5">
    <source>
        <dbReference type="ARBA" id="ARBA00022723"/>
    </source>
</evidence>
<comment type="cofactor">
    <cofactor evidence="12">
        <name>[2Fe-2S] cluster</name>
        <dbReference type="ChEBI" id="CHEBI:190135"/>
    </cofactor>
    <text evidence="12">Binds 1 [2Fe-2S] cluster per subunit.</text>
</comment>
<keyword evidence="7" id="KW-0249">Electron transport</keyword>
<dbReference type="Gene3D" id="2.40.30.10">
    <property type="entry name" value="Translation factors"/>
    <property type="match status" value="1"/>
</dbReference>
<dbReference type="PROSITE" id="PS51384">
    <property type="entry name" value="FAD_FR"/>
    <property type="match status" value="1"/>
</dbReference>
<dbReference type="PANTHER" id="PTHR43513">
    <property type="entry name" value="DIHYDROOROTATE DEHYDROGENASE B (NAD(+)), ELECTRON TRANSFER SUBUNIT"/>
    <property type="match status" value="1"/>
</dbReference>
<feature type="binding site" evidence="11">
    <location>
        <begin position="95"/>
        <end position="96"/>
    </location>
    <ligand>
        <name>FAD</name>
        <dbReference type="ChEBI" id="CHEBI:57692"/>
    </ligand>
</feature>
<evidence type="ECO:0000256" key="2">
    <source>
        <dbReference type="ARBA" id="ARBA00022448"/>
    </source>
</evidence>
<evidence type="ECO:0000256" key="1">
    <source>
        <dbReference type="ARBA" id="ARBA00006422"/>
    </source>
</evidence>
<gene>
    <name evidence="14" type="primary">pyrK</name>
    <name evidence="14" type="ORF">PIGHUM_00992</name>
</gene>
<dbReference type="SUPFAM" id="SSF63380">
    <property type="entry name" value="Riboflavin synthase domain-like"/>
    <property type="match status" value="1"/>
</dbReference>